<sequence>MPSRRSSRRPWGADRGAPGDCDAAAGDLAQAWERIERIVPRGELAAALRALEKMLSDPDSDEDEEWRAELVNRFGGVRGFLHAIGQIALD</sequence>
<gene>
    <name evidence="2" type="ORF">DEF24_02815</name>
</gene>
<reference evidence="2 3" key="1">
    <citation type="submission" date="2018-04" db="EMBL/GenBank/DDBJ databases">
        <title>Novel actinobacteria from marine sediment.</title>
        <authorList>
            <person name="Ng Z.Y."/>
            <person name="Tan G.Y.A."/>
        </authorList>
    </citation>
    <scope>NUCLEOTIDE SEQUENCE [LARGE SCALE GENOMIC DNA]</scope>
    <source>
        <strain evidence="2 3">TPS81</strain>
    </source>
</reference>
<evidence type="ECO:0000313" key="2">
    <source>
        <dbReference type="EMBL" id="RCV61984.1"/>
    </source>
</evidence>
<name>A0A368TB27_9ACTN</name>
<feature type="compositionally biased region" description="Low complexity" evidence="1">
    <location>
        <begin position="13"/>
        <end position="22"/>
    </location>
</feature>
<dbReference type="RefSeq" id="WP_114396095.1">
    <property type="nucleotide sequence ID" value="NZ_QEIM01000003.1"/>
</dbReference>
<dbReference type="EMBL" id="QEIN01000012">
    <property type="protein sequence ID" value="RCV61984.1"/>
    <property type="molecule type" value="Genomic_DNA"/>
</dbReference>
<organism evidence="2 3">
    <name type="scientific">Marinitenerispora sediminis</name>
    <dbReference type="NCBI Taxonomy" id="1931232"/>
    <lineage>
        <taxon>Bacteria</taxon>
        <taxon>Bacillati</taxon>
        <taxon>Actinomycetota</taxon>
        <taxon>Actinomycetes</taxon>
        <taxon>Streptosporangiales</taxon>
        <taxon>Nocardiopsidaceae</taxon>
        <taxon>Marinitenerispora</taxon>
    </lineage>
</organism>
<dbReference type="Proteomes" id="UP000253318">
    <property type="component" value="Unassembled WGS sequence"/>
</dbReference>
<dbReference type="OrthoDB" id="4337906at2"/>
<proteinExistence type="predicted"/>
<accession>A0A368TB27</accession>
<dbReference type="AlphaFoldDB" id="A0A368TB27"/>
<comment type="caution">
    <text evidence="2">The sequence shown here is derived from an EMBL/GenBank/DDBJ whole genome shotgun (WGS) entry which is preliminary data.</text>
</comment>
<evidence type="ECO:0000256" key="1">
    <source>
        <dbReference type="SAM" id="MobiDB-lite"/>
    </source>
</evidence>
<evidence type="ECO:0000313" key="3">
    <source>
        <dbReference type="Proteomes" id="UP000253318"/>
    </source>
</evidence>
<keyword evidence="3" id="KW-1185">Reference proteome</keyword>
<feature type="region of interest" description="Disordered" evidence="1">
    <location>
        <begin position="1"/>
        <end position="22"/>
    </location>
</feature>
<protein>
    <submittedName>
        <fullName evidence="2">Uncharacterized protein</fullName>
    </submittedName>
</protein>